<proteinExistence type="predicted"/>
<evidence type="ECO:0000313" key="2">
    <source>
        <dbReference type="Proteomes" id="UP000606600"/>
    </source>
</evidence>
<dbReference type="RefSeq" id="WP_191189217.1">
    <property type="nucleotide sequence ID" value="NZ_JACWMY010000005.1"/>
</dbReference>
<organism evidence="1 2">
    <name type="scientific">Mucilaginibacter pankratovii</name>
    <dbReference type="NCBI Taxonomy" id="2772110"/>
    <lineage>
        <taxon>Bacteria</taxon>
        <taxon>Pseudomonadati</taxon>
        <taxon>Bacteroidota</taxon>
        <taxon>Sphingobacteriia</taxon>
        <taxon>Sphingobacteriales</taxon>
        <taxon>Sphingobacteriaceae</taxon>
        <taxon>Mucilaginibacter</taxon>
    </lineage>
</organism>
<protein>
    <recommendedName>
        <fullName evidence="3">Photosynthesis system II assembly factor Ycf48/Hcf136-like domain-containing protein</fullName>
    </recommendedName>
</protein>
<gene>
    <name evidence="1" type="ORF">IDJ77_12130</name>
</gene>
<evidence type="ECO:0008006" key="3">
    <source>
        <dbReference type="Google" id="ProtNLM"/>
    </source>
</evidence>
<accession>A0ABR7WQF1</accession>
<dbReference type="PROSITE" id="PS51257">
    <property type="entry name" value="PROKAR_LIPOPROTEIN"/>
    <property type="match status" value="1"/>
</dbReference>
<comment type="caution">
    <text evidence="1">The sequence shown here is derived from an EMBL/GenBank/DDBJ whole genome shotgun (WGS) entry which is preliminary data.</text>
</comment>
<reference evidence="1 2" key="1">
    <citation type="submission" date="2020-09" db="EMBL/GenBank/DDBJ databases">
        <title>Novel species of Mucilaginibacter isolated from a glacier on the Tibetan Plateau.</title>
        <authorList>
            <person name="Liu Q."/>
            <person name="Xin Y.-H."/>
        </authorList>
    </citation>
    <scope>NUCLEOTIDE SEQUENCE [LARGE SCALE GENOMIC DNA]</scope>
    <source>
        <strain evidence="1 2">ZT4R22</strain>
    </source>
</reference>
<dbReference type="EMBL" id="JACWMY010000005">
    <property type="protein sequence ID" value="MBD1364558.1"/>
    <property type="molecule type" value="Genomic_DNA"/>
</dbReference>
<keyword evidence="2" id="KW-1185">Reference proteome</keyword>
<sequence length="297" mass="33979">MSLRLFLFFTLINILFSSCQQNERNGKLSKKNNNPSKSISSESDNHYIIDILDMSDSSIVILKDKGFIISNNLGRTWIKSNLKVSWQQITVDQTHTLWGITSITKQGNRQLMIGSSIDSGISWKITFLNSIFSGGERIISKTKQPLELLTEDYKVYRLVGEDLNTDWKYIKKIPESLDQLKYDINPFQINDSDDSNLMLIKKNITGADTLLHLEGLHNIENAILSRDTIYFAGSGTMVDNVYTDAYFSFVDVKNKHYKKISLPGRYASIKLGIDNRVWVYTGEHVFLKKPDGLQKIY</sequence>
<dbReference type="Proteomes" id="UP000606600">
    <property type="component" value="Unassembled WGS sequence"/>
</dbReference>
<name>A0ABR7WQF1_9SPHI</name>
<evidence type="ECO:0000313" key="1">
    <source>
        <dbReference type="EMBL" id="MBD1364558.1"/>
    </source>
</evidence>